<feature type="domain" description="Alpha/beta hydrolase fold-3" evidence="2">
    <location>
        <begin position="101"/>
        <end position="312"/>
    </location>
</feature>
<proteinExistence type="predicted"/>
<organism evidence="3 4">
    <name type="scientific">Paraphoma chrysanthemicola</name>
    <dbReference type="NCBI Taxonomy" id="798071"/>
    <lineage>
        <taxon>Eukaryota</taxon>
        <taxon>Fungi</taxon>
        <taxon>Dikarya</taxon>
        <taxon>Ascomycota</taxon>
        <taxon>Pezizomycotina</taxon>
        <taxon>Dothideomycetes</taxon>
        <taxon>Pleosporomycetidae</taxon>
        <taxon>Pleosporales</taxon>
        <taxon>Pleosporineae</taxon>
        <taxon>Phaeosphaeriaceae</taxon>
        <taxon>Paraphoma</taxon>
    </lineage>
</organism>
<dbReference type="Gene3D" id="3.40.50.1820">
    <property type="entry name" value="alpha/beta hydrolase"/>
    <property type="match status" value="1"/>
</dbReference>
<keyword evidence="1 3" id="KW-0378">Hydrolase</keyword>
<evidence type="ECO:0000313" key="3">
    <source>
        <dbReference type="EMBL" id="KAH7071032.1"/>
    </source>
</evidence>
<dbReference type="AlphaFoldDB" id="A0A8K0VSA1"/>
<dbReference type="InterPro" id="IPR013094">
    <property type="entry name" value="AB_hydrolase_3"/>
</dbReference>
<dbReference type="EMBL" id="JAGMVJ010000025">
    <property type="protein sequence ID" value="KAH7071032.1"/>
    <property type="molecule type" value="Genomic_DNA"/>
</dbReference>
<reference evidence="3" key="1">
    <citation type="journal article" date="2021" name="Nat. Commun.">
        <title>Genetic determinants of endophytism in the Arabidopsis root mycobiome.</title>
        <authorList>
            <person name="Mesny F."/>
            <person name="Miyauchi S."/>
            <person name="Thiergart T."/>
            <person name="Pickel B."/>
            <person name="Atanasova L."/>
            <person name="Karlsson M."/>
            <person name="Huettel B."/>
            <person name="Barry K.W."/>
            <person name="Haridas S."/>
            <person name="Chen C."/>
            <person name="Bauer D."/>
            <person name="Andreopoulos W."/>
            <person name="Pangilinan J."/>
            <person name="LaButti K."/>
            <person name="Riley R."/>
            <person name="Lipzen A."/>
            <person name="Clum A."/>
            <person name="Drula E."/>
            <person name="Henrissat B."/>
            <person name="Kohler A."/>
            <person name="Grigoriev I.V."/>
            <person name="Martin F.M."/>
            <person name="Hacquard S."/>
        </authorList>
    </citation>
    <scope>NUCLEOTIDE SEQUENCE</scope>
    <source>
        <strain evidence="3">MPI-SDFR-AT-0120</strain>
    </source>
</reference>
<keyword evidence="4" id="KW-1185">Reference proteome</keyword>
<evidence type="ECO:0000313" key="4">
    <source>
        <dbReference type="Proteomes" id="UP000813461"/>
    </source>
</evidence>
<dbReference type="SUPFAM" id="SSF53474">
    <property type="entry name" value="alpha/beta-Hydrolases"/>
    <property type="match status" value="1"/>
</dbReference>
<dbReference type="Pfam" id="PF07859">
    <property type="entry name" value="Abhydrolase_3"/>
    <property type="match status" value="1"/>
</dbReference>
<dbReference type="InterPro" id="IPR029058">
    <property type="entry name" value="AB_hydrolase_fold"/>
</dbReference>
<dbReference type="GO" id="GO:0016787">
    <property type="term" value="F:hydrolase activity"/>
    <property type="evidence" value="ECO:0007669"/>
    <property type="project" value="UniProtKB-KW"/>
</dbReference>
<comment type="caution">
    <text evidence="3">The sequence shown here is derived from an EMBL/GenBank/DDBJ whole genome shotgun (WGS) entry which is preliminary data.</text>
</comment>
<dbReference type="Proteomes" id="UP000813461">
    <property type="component" value="Unassembled WGS sequence"/>
</dbReference>
<dbReference type="OrthoDB" id="408631at2759"/>
<gene>
    <name evidence="3" type="ORF">FB567DRAFT_539141</name>
</gene>
<sequence>MDMDKEAQAWKEYSAPDEEMQNILASIPPIPSFADYGTAKELRDAITAQITRLVAAGIITPVDWTGCIKQDITIPVHDGVELRAVVYKPLPSNQDKPGALVVYFHGGGWTFGFPEAGERYFEPLVKELGVVVVSVAYRLAPERVSPGAVEDAGGAVKWCAANASTLGADLRKGFIIAGSSAGGCLATVAAHQFVDEKIDSNVTGVVLLSPNLVHSDAVPAEWEGVYGSWEEFRDGVVLDRRGMEFFYEQYKPDPASPLASPLLWHTHKGQPRTYLQVTGADPLRDEALIYEHVLRDAGVETRMDVYSGIPHGGPDMFPMHSCAGKAVEDVKEAVKWILGTDESAGRE</sequence>
<protein>
    <submittedName>
        <fullName evidence="3">Alpha/Beta hydrolase protein</fullName>
    </submittedName>
</protein>
<dbReference type="PANTHER" id="PTHR48081">
    <property type="entry name" value="AB HYDROLASE SUPERFAMILY PROTEIN C4A8.06C"/>
    <property type="match status" value="1"/>
</dbReference>
<dbReference type="InterPro" id="IPR050300">
    <property type="entry name" value="GDXG_lipolytic_enzyme"/>
</dbReference>
<evidence type="ECO:0000256" key="1">
    <source>
        <dbReference type="ARBA" id="ARBA00022801"/>
    </source>
</evidence>
<name>A0A8K0VSA1_9PLEO</name>
<dbReference type="PANTHER" id="PTHR48081:SF8">
    <property type="entry name" value="ALPHA_BETA HYDROLASE FOLD-3 DOMAIN-CONTAINING PROTEIN-RELATED"/>
    <property type="match status" value="1"/>
</dbReference>
<accession>A0A8K0VSA1</accession>
<evidence type="ECO:0000259" key="2">
    <source>
        <dbReference type="Pfam" id="PF07859"/>
    </source>
</evidence>